<dbReference type="InterPro" id="IPR000515">
    <property type="entry name" value="MetI-like"/>
</dbReference>
<keyword evidence="4" id="KW-1003">Cell membrane</keyword>
<dbReference type="EMBL" id="FQXV01000005">
    <property type="protein sequence ID" value="SHH98060.1"/>
    <property type="molecule type" value="Genomic_DNA"/>
</dbReference>
<dbReference type="OrthoDB" id="9782004at2"/>
<dbReference type="STRING" id="1123282.SAMN02745823_01741"/>
<dbReference type="Gene3D" id="1.10.3720.10">
    <property type="entry name" value="MetI-like"/>
    <property type="match status" value="1"/>
</dbReference>
<organism evidence="10 11">
    <name type="scientific">Sporobacter termitidis DSM 10068</name>
    <dbReference type="NCBI Taxonomy" id="1123282"/>
    <lineage>
        <taxon>Bacteria</taxon>
        <taxon>Bacillati</taxon>
        <taxon>Bacillota</taxon>
        <taxon>Clostridia</taxon>
        <taxon>Eubacteriales</taxon>
        <taxon>Oscillospiraceae</taxon>
        <taxon>Sporobacter</taxon>
    </lineage>
</organism>
<dbReference type="GO" id="GO:0005886">
    <property type="term" value="C:plasma membrane"/>
    <property type="evidence" value="ECO:0007669"/>
    <property type="project" value="UniProtKB-SubCell"/>
</dbReference>
<feature type="transmembrane region" description="Helical" evidence="8">
    <location>
        <begin position="237"/>
        <end position="258"/>
    </location>
</feature>
<dbReference type="Pfam" id="PF00528">
    <property type="entry name" value="BPD_transp_1"/>
    <property type="match status" value="1"/>
</dbReference>
<evidence type="ECO:0000256" key="3">
    <source>
        <dbReference type="ARBA" id="ARBA00022448"/>
    </source>
</evidence>
<sequence>MRRASKKRLTGRMRNVYIGLVFFFLYIPIALVIVYSFNTSKMNILFEGVTAHWYADMVRNRALMDSLKNTLIIAVLSTAASTVIGTLGAVGLSKYDFIGKKLLNKLLYIPVVIPEIVLGIALLCVYSAVRMTLGIATITLSHITFCIPFVIISVRARLAGMDKSLEEASMDLGAGRVRTFVSIILPLLLPGVFSGAVLSFCLSLDDIIISFFTSGPTSTTLPMKVFSMVKTGVTPEVNALFTVIMLCTIGIIAVNTGVQLRKMKSNK</sequence>
<feature type="transmembrane region" description="Helical" evidence="8">
    <location>
        <begin position="16"/>
        <end position="37"/>
    </location>
</feature>
<evidence type="ECO:0000313" key="10">
    <source>
        <dbReference type="EMBL" id="SHH98060.1"/>
    </source>
</evidence>
<accession>A0A1M5XE10</accession>
<proteinExistence type="inferred from homology"/>
<name>A0A1M5XE10_9FIRM</name>
<feature type="transmembrane region" description="Helical" evidence="8">
    <location>
        <begin position="107"/>
        <end position="129"/>
    </location>
</feature>
<dbReference type="Proteomes" id="UP000183995">
    <property type="component" value="Unassembled WGS sequence"/>
</dbReference>
<keyword evidence="6 8" id="KW-1133">Transmembrane helix</keyword>
<comment type="subcellular location">
    <subcellularLocation>
        <location evidence="1 8">Cell membrane</location>
        <topology evidence="1 8">Multi-pass membrane protein</topology>
    </subcellularLocation>
</comment>
<evidence type="ECO:0000313" key="11">
    <source>
        <dbReference type="Proteomes" id="UP000183995"/>
    </source>
</evidence>
<dbReference type="PANTHER" id="PTHR43848:SF2">
    <property type="entry name" value="PUTRESCINE TRANSPORT SYSTEM PERMEASE PROTEIN POTI"/>
    <property type="match status" value="1"/>
</dbReference>
<feature type="transmembrane region" description="Helical" evidence="8">
    <location>
        <begin position="71"/>
        <end position="95"/>
    </location>
</feature>
<keyword evidence="7 8" id="KW-0472">Membrane</keyword>
<dbReference type="InterPro" id="IPR051789">
    <property type="entry name" value="Bact_Polyamine_Transport"/>
</dbReference>
<dbReference type="CDD" id="cd06261">
    <property type="entry name" value="TM_PBP2"/>
    <property type="match status" value="1"/>
</dbReference>
<feature type="transmembrane region" description="Helical" evidence="8">
    <location>
        <begin position="135"/>
        <end position="158"/>
    </location>
</feature>
<evidence type="ECO:0000256" key="5">
    <source>
        <dbReference type="ARBA" id="ARBA00022692"/>
    </source>
</evidence>
<feature type="domain" description="ABC transmembrane type-1" evidence="9">
    <location>
        <begin position="67"/>
        <end position="255"/>
    </location>
</feature>
<evidence type="ECO:0000256" key="4">
    <source>
        <dbReference type="ARBA" id="ARBA00022475"/>
    </source>
</evidence>
<keyword evidence="3 8" id="KW-0813">Transport</keyword>
<evidence type="ECO:0000256" key="2">
    <source>
        <dbReference type="ARBA" id="ARBA00007069"/>
    </source>
</evidence>
<dbReference type="InterPro" id="IPR035906">
    <property type="entry name" value="MetI-like_sf"/>
</dbReference>
<comment type="similarity">
    <text evidence="2">Belongs to the binding-protein-dependent transport system permease family. CysTW subfamily.</text>
</comment>
<dbReference type="SUPFAM" id="SSF161098">
    <property type="entry name" value="MetI-like"/>
    <property type="match status" value="1"/>
</dbReference>
<dbReference type="RefSeq" id="WP_073077802.1">
    <property type="nucleotide sequence ID" value="NZ_FQXV01000005.1"/>
</dbReference>
<evidence type="ECO:0000256" key="6">
    <source>
        <dbReference type="ARBA" id="ARBA00022989"/>
    </source>
</evidence>
<feature type="transmembrane region" description="Helical" evidence="8">
    <location>
        <begin position="179"/>
        <end position="200"/>
    </location>
</feature>
<evidence type="ECO:0000256" key="8">
    <source>
        <dbReference type="RuleBase" id="RU363032"/>
    </source>
</evidence>
<dbReference type="PANTHER" id="PTHR43848">
    <property type="entry name" value="PUTRESCINE TRANSPORT SYSTEM PERMEASE PROTEIN POTI"/>
    <property type="match status" value="1"/>
</dbReference>
<protein>
    <submittedName>
        <fullName evidence="10">Spermidine/putrescine transport system permease protein</fullName>
    </submittedName>
</protein>
<dbReference type="PROSITE" id="PS50928">
    <property type="entry name" value="ABC_TM1"/>
    <property type="match status" value="1"/>
</dbReference>
<evidence type="ECO:0000256" key="7">
    <source>
        <dbReference type="ARBA" id="ARBA00023136"/>
    </source>
</evidence>
<gene>
    <name evidence="10" type="ORF">SAMN02745823_01741</name>
</gene>
<keyword evidence="5 8" id="KW-0812">Transmembrane</keyword>
<evidence type="ECO:0000259" key="9">
    <source>
        <dbReference type="PROSITE" id="PS50928"/>
    </source>
</evidence>
<evidence type="ECO:0000256" key="1">
    <source>
        <dbReference type="ARBA" id="ARBA00004651"/>
    </source>
</evidence>
<dbReference type="AlphaFoldDB" id="A0A1M5XE10"/>
<keyword evidence="11" id="KW-1185">Reference proteome</keyword>
<dbReference type="GO" id="GO:0055085">
    <property type="term" value="P:transmembrane transport"/>
    <property type="evidence" value="ECO:0007669"/>
    <property type="project" value="InterPro"/>
</dbReference>
<reference evidence="10 11" key="1">
    <citation type="submission" date="2016-11" db="EMBL/GenBank/DDBJ databases">
        <authorList>
            <person name="Jaros S."/>
            <person name="Januszkiewicz K."/>
            <person name="Wedrychowicz H."/>
        </authorList>
    </citation>
    <scope>NUCLEOTIDE SEQUENCE [LARGE SCALE GENOMIC DNA]</scope>
    <source>
        <strain evidence="10 11">DSM 10068</strain>
    </source>
</reference>